<dbReference type="EMBL" id="WNKV01000008">
    <property type="protein sequence ID" value="MTW16930.1"/>
    <property type="molecule type" value="Genomic_DNA"/>
</dbReference>
<evidence type="ECO:0000313" key="6">
    <source>
        <dbReference type="EMBL" id="MTW16930.1"/>
    </source>
</evidence>
<feature type="binding site" evidence="4">
    <location>
        <position position="227"/>
    </location>
    <ligand>
        <name>Fe cation</name>
        <dbReference type="ChEBI" id="CHEBI:24875"/>
    </ligand>
</feature>
<organism evidence="6 7">
    <name type="scientific">Rhodoplanes serenus</name>
    <dbReference type="NCBI Taxonomy" id="200615"/>
    <lineage>
        <taxon>Bacteria</taxon>
        <taxon>Pseudomonadati</taxon>
        <taxon>Pseudomonadota</taxon>
        <taxon>Alphaproteobacteria</taxon>
        <taxon>Hyphomicrobiales</taxon>
        <taxon>Nitrobacteraceae</taxon>
        <taxon>Rhodoplanes</taxon>
    </lineage>
</organism>
<accession>A0A9X4XKP5</accession>
<protein>
    <submittedName>
        <fullName evidence="6">Extracellular solute-binding protein</fullName>
    </submittedName>
</protein>
<dbReference type="InterPro" id="IPR026045">
    <property type="entry name" value="Ferric-bd"/>
</dbReference>
<evidence type="ECO:0000256" key="2">
    <source>
        <dbReference type="ARBA" id="ARBA00022729"/>
    </source>
</evidence>
<keyword evidence="2 5" id="KW-0732">Signal</keyword>
<keyword evidence="3" id="KW-0574">Periplasm</keyword>
<dbReference type="PIRSF" id="PIRSF002825">
    <property type="entry name" value="CfbpA"/>
    <property type="match status" value="1"/>
</dbReference>
<evidence type="ECO:0000256" key="4">
    <source>
        <dbReference type="PIRSR" id="PIRSR002825-1"/>
    </source>
</evidence>
<dbReference type="RefSeq" id="WP_155479759.1">
    <property type="nucleotide sequence ID" value="NZ_WNKV01000008.1"/>
</dbReference>
<dbReference type="AlphaFoldDB" id="A0A9X4XKP5"/>
<comment type="similarity">
    <text evidence="1">Belongs to the bacterial solute-binding protein 1 family.</text>
</comment>
<sequence length="345" mass="37216">MPRAPSCRSGRLLALVIACTAAAPAASLAQAGEVNVYTYREAKLVAPLFEAFTKETGIKVNTISASAGLEQRIATEGQNSPADVLLTVDIGRLKEAVDLGIAQPLKSDVLDKAVPAQYRDPGGLWYAVSARARVIYASRQRVTESEITYEELADPKWKGRICIRSGQNIYNNALFAAYVAHHGDQKAEAWLAGLKANLAQKPSGGDREVARDIAAGKCDIGLGNTYYWALMNEREPDKKPWAEATKVILPTFQGHGTHMNISGVVLAKHAPNKTNAVTLIEWLVGEKAQKIYADINFEYPIRASIPPHPTIAAYGELTADPLPVATIAANKKKAATLVDKVGFDN</sequence>
<keyword evidence="4" id="KW-0479">Metal-binding</keyword>
<evidence type="ECO:0000256" key="5">
    <source>
        <dbReference type="SAM" id="SignalP"/>
    </source>
</evidence>
<dbReference type="Gene3D" id="3.40.190.10">
    <property type="entry name" value="Periplasmic binding protein-like II"/>
    <property type="match status" value="2"/>
</dbReference>
<dbReference type="PANTHER" id="PTHR30006:SF15">
    <property type="entry name" value="IRON-UTILIZATION PERIPLASMIC PROTEIN"/>
    <property type="match status" value="1"/>
</dbReference>
<gene>
    <name evidence="6" type="ORF">GJ689_12015</name>
</gene>
<evidence type="ECO:0000313" key="7">
    <source>
        <dbReference type="Proteomes" id="UP000438991"/>
    </source>
</evidence>
<name>A0A9X4XKP5_9BRAD</name>
<evidence type="ECO:0000256" key="3">
    <source>
        <dbReference type="ARBA" id="ARBA00022764"/>
    </source>
</evidence>
<feature type="signal peptide" evidence="5">
    <location>
        <begin position="1"/>
        <end position="31"/>
    </location>
</feature>
<dbReference type="SUPFAM" id="SSF53850">
    <property type="entry name" value="Periplasmic binding protein-like II"/>
    <property type="match status" value="1"/>
</dbReference>
<feature type="chain" id="PRO_5040855777" evidence="5">
    <location>
        <begin position="32"/>
        <end position="345"/>
    </location>
</feature>
<feature type="binding site" evidence="4">
    <location>
        <position position="226"/>
    </location>
    <ligand>
        <name>Fe cation</name>
        <dbReference type="ChEBI" id="CHEBI:24875"/>
    </ligand>
</feature>
<dbReference type="Proteomes" id="UP000438991">
    <property type="component" value="Unassembled WGS sequence"/>
</dbReference>
<dbReference type="GO" id="GO:0046872">
    <property type="term" value="F:metal ion binding"/>
    <property type="evidence" value="ECO:0007669"/>
    <property type="project" value="UniProtKB-KW"/>
</dbReference>
<dbReference type="Pfam" id="PF01547">
    <property type="entry name" value="SBP_bac_1"/>
    <property type="match status" value="1"/>
</dbReference>
<dbReference type="InterPro" id="IPR006059">
    <property type="entry name" value="SBP"/>
</dbReference>
<dbReference type="CDD" id="cd13542">
    <property type="entry name" value="PBP2_FutA1_ilke"/>
    <property type="match status" value="1"/>
</dbReference>
<comment type="caution">
    <text evidence="6">The sequence shown here is derived from an EMBL/GenBank/DDBJ whole genome shotgun (WGS) entry which is preliminary data.</text>
</comment>
<keyword evidence="4" id="KW-0408">Iron</keyword>
<evidence type="ECO:0000256" key="1">
    <source>
        <dbReference type="ARBA" id="ARBA00008520"/>
    </source>
</evidence>
<reference evidence="6 7" key="1">
    <citation type="submission" date="2019-11" db="EMBL/GenBank/DDBJ databases">
        <title>Whole-genome sequence of Rhodoplanes serenus DSM 18633, type strain.</title>
        <authorList>
            <person name="Kyndt J.A."/>
            <person name="Meyer T.E."/>
        </authorList>
    </citation>
    <scope>NUCLEOTIDE SEQUENCE [LARGE SCALE GENOMIC DNA]</scope>
    <source>
        <strain evidence="6 7">DSM 18633</strain>
    </source>
</reference>
<dbReference type="PANTHER" id="PTHR30006">
    <property type="entry name" value="THIAMINE-BINDING PERIPLASMIC PROTEIN-RELATED"/>
    <property type="match status" value="1"/>
</dbReference>
<dbReference type="GO" id="GO:0030288">
    <property type="term" value="C:outer membrane-bounded periplasmic space"/>
    <property type="evidence" value="ECO:0007669"/>
    <property type="project" value="TreeGrafter"/>
</dbReference>
<proteinExistence type="inferred from homology"/>